<keyword evidence="3" id="KW-1185">Reference proteome</keyword>
<dbReference type="Proteomes" id="UP001169027">
    <property type="component" value="Unassembled WGS sequence"/>
</dbReference>
<proteinExistence type="predicted"/>
<evidence type="ECO:0000313" key="2">
    <source>
        <dbReference type="EMBL" id="MDO1534670.1"/>
    </source>
</evidence>
<dbReference type="EMBL" id="JAUKVY010000015">
    <property type="protein sequence ID" value="MDO1534670.1"/>
    <property type="molecule type" value="Genomic_DNA"/>
</dbReference>
<feature type="compositionally biased region" description="Basic and acidic residues" evidence="1">
    <location>
        <begin position="1"/>
        <end position="12"/>
    </location>
</feature>
<accession>A0ABT8S6X2</accession>
<evidence type="ECO:0000256" key="1">
    <source>
        <dbReference type="SAM" id="MobiDB-lite"/>
    </source>
</evidence>
<feature type="region of interest" description="Disordered" evidence="1">
    <location>
        <begin position="1"/>
        <end position="46"/>
    </location>
</feature>
<sequence>MDHLYFSRRPDPAPDGLFGGRRPRLAPEQLERRPAPDSPPKPLTPAELAQVARAWRRRADGSSMLVAEALETVAARRAPPPVETLFSTPPPKSVVRRISEFMGL</sequence>
<reference evidence="2" key="1">
    <citation type="submission" date="2023-06" db="EMBL/GenBank/DDBJ databases">
        <authorList>
            <person name="Jiang Y."/>
            <person name="Liu Q."/>
        </authorList>
    </citation>
    <scope>NUCLEOTIDE SEQUENCE</scope>
    <source>
        <strain evidence="2">CGMCC 1.12090</strain>
    </source>
</reference>
<name>A0ABT8S6X2_9BURK</name>
<gene>
    <name evidence="2" type="ORF">Q2T77_20470</name>
</gene>
<dbReference type="RefSeq" id="WP_301812445.1">
    <property type="nucleotide sequence ID" value="NZ_JAUJZH010000015.1"/>
</dbReference>
<comment type="caution">
    <text evidence="2">The sequence shown here is derived from an EMBL/GenBank/DDBJ whole genome shotgun (WGS) entry which is preliminary data.</text>
</comment>
<protein>
    <submittedName>
        <fullName evidence="2">Uncharacterized protein</fullName>
    </submittedName>
</protein>
<organism evidence="2 3">
    <name type="scientific">Variovorax ginsengisoli</name>
    <dbReference type="NCBI Taxonomy" id="363844"/>
    <lineage>
        <taxon>Bacteria</taxon>
        <taxon>Pseudomonadati</taxon>
        <taxon>Pseudomonadota</taxon>
        <taxon>Betaproteobacteria</taxon>
        <taxon>Burkholderiales</taxon>
        <taxon>Comamonadaceae</taxon>
        <taxon>Variovorax</taxon>
    </lineage>
</organism>
<evidence type="ECO:0000313" key="3">
    <source>
        <dbReference type="Proteomes" id="UP001169027"/>
    </source>
</evidence>